<dbReference type="EMBL" id="DYTV01000133">
    <property type="protein sequence ID" value="HJH11983.1"/>
    <property type="molecule type" value="Genomic_DNA"/>
</dbReference>
<dbReference type="SUPFAM" id="SSF52242">
    <property type="entry name" value="Cobalamin (vitamin B12)-binding domain"/>
    <property type="match status" value="1"/>
</dbReference>
<evidence type="ECO:0000256" key="2">
    <source>
        <dbReference type="ARBA" id="ARBA00023015"/>
    </source>
</evidence>
<dbReference type="GO" id="GO:0003700">
    <property type="term" value="F:DNA-binding transcription factor activity"/>
    <property type="evidence" value="ECO:0007669"/>
    <property type="project" value="InterPro"/>
</dbReference>
<dbReference type="SMART" id="SM00422">
    <property type="entry name" value="HTH_MERR"/>
    <property type="match status" value="1"/>
</dbReference>
<evidence type="ECO:0000259" key="5">
    <source>
        <dbReference type="PROSITE" id="PS50937"/>
    </source>
</evidence>
<dbReference type="AlphaFoldDB" id="A0A921NED1"/>
<dbReference type="Gene3D" id="3.40.50.280">
    <property type="entry name" value="Cobalamin-binding domain"/>
    <property type="match status" value="1"/>
</dbReference>
<dbReference type="Pfam" id="PF13411">
    <property type="entry name" value="MerR_1"/>
    <property type="match status" value="1"/>
</dbReference>
<sequence>MHKEVTYTIQQVAQKTGLSKQVIRKWETRYNVIQPARLANGYRTYTEAELTILQRTQQFVKDGYTIAEAAERAKQTMLSASQPFSTLTAHDFLQALESVGARADEQQLMQLLHKAHHTLGLLTMIDTVIVPFLLRVGQLWCDRTWTEYQEAISSQTIRDFLANARRQIFVAEDAPLIIGSCLPEERHEIPMQLLLLRCALTGYKTLMLGPAPAPRAIEQAVQQKLPIAILLSVSTPTSEAILAPLERFARTTDVPFFLGGHGTDHLPISLTHIHVNNHLHSILSKIATVS</sequence>
<dbReference type="InterPro" id="IPR009061">
    <property type="entry name" value="DNA-bd_dom_put_sf"/>
</dbReference>
<evidence type="ECO:0000256" key="1">
    <source>
        <dbReference type="ARBA" id="ARBA00022491"/>
    </source>
</evidence>
<dbReference type="GO" id="GO:0003677">
    <property type="term" value="F:DNA binding"/>
    <property type="evidence" value="ECO:0007669"/>
    <property type="project" value="UniProtKB-KW"/>
</dbReference>
<dbReference type="PANTHER" id="PTHR30204:SF69">
    <property type="entry name" value="MERR-FAMILY TRANSCRIPTIONAL REGULATOR"/>
    <property type="match status" value="1"/>
</dbReference>
<reference evidence="6" key="1">
    <citation type="journal article" date="2021" name="PeerJ">
        <title>Extensive microbial diversity within the chicken gut microbiome revealed by metagenomics and culture.</title>
        <authorList>
            <person name="Gilroy R."/>
            <person name="Ravi A."/>
            <person name="Getino M."/>
            <person name="Pursley I."/>
            <person name="Horton D.L."/>
            <person name="Alikhan N.F."/>
            <person name="Baker D."/>
            <person name="Gharbi K."/>
            <person name="Hall N."/>
            <person name="Watson M."/>
            <person name="Adriaenssens E.M."/>
            <person name="Foster-Nyarko E."/>
            <person name="Jarju S."/>
            <person name="Secka A."/>
            <person name="Antonio M."/>
            <person name="Oren A."/>
            <person name="Chaudhuri R.R."/>
            <person name="La Ragione R."/>
            <person name="Hildebrand F."/>
            <person name="Pallen M.J."/>
        </authorList>
    </citation>
    <scope>NUCLEOTIDE SEQUENCE</scope>
    <source>
        <strain evidence="6">CHK160-4876</strain>
    </source>
</reference>
<feature type="domain" description="HTH merR-type" evidence="5">
    <location>
        <begin position="6"/>
        <end position="75"/>
    </location>
</feature>
<reference evidence="6" key="2">
    <citation type="submission" date="2021-09" db="EMBL/GenBank/DDBJ databases">
        <authorList>
            <person name="Gilroy R."/>
        </authorList>
    </citation>
    <scope>NUCLEOTIDE SEQUENCE</scope>
    <source>
        <strain evidence="6">CHK160-4876</strain>
    </source>
</reference>
<protein>
    <submittedName>
        <fullName evidence="6">MerR family transcriptional regulator</fullName>
    </submittedName>
</protein>
<dbReference type="InterPro" id="IPR000551">
    <property type="entry name" value="MerR-type_HTH_dom"/>
</dbReference>
<keyword evidence="3" id="KW-0238">DNA-binding</keyword>
<keyword evidence="1" id="KW-0678">Repressor</keyword>
<dbReference type="GO" id="GO:0046872">
    <property type="term" value="F:metal ion binding"/>
    <property type="evidence" value="ECO:0007669"/>
    <property type="project" value="InterPro"/>
</dbReference>
<dbReference type="Gene3D" id="1.10.1240.10">
    <property type="entry name" value="Methionine synthase domain"/>
    <property type="match status" value="1"/>
</dbReference>
<organism evidence="6 7">
    <name type="scientific">Metalysinibacillus jejuensis</name>
    <dbReference type="NCBI Taxonomy" id="914327"/>
    <lineage>
        <taxon>Bacteria</taxon>
        <taxon>Bacillati</taxon>
        <taxon>Bacillota</taxon>
        <taxon>Bacilli</taxon>
        <taxon>Bacillales</taxon>
        <taxon>Caryophanaceae</taxon>
        <taxon>Metalysinibacillus</taxon>
    </lineage>
</organism>
<gene>
    <name evidence="6" type="ORF">K8V30_09920</name>
</gene>
<accession>A0A921NED1</accession>
<evidence type="ECO:0000256" key="4">
    <source>
        <dbReference type="ARBA" id="ARBA00023163"/>
    </source>
</evidence>
<name>A0A921NED1_9BACL</name>
<evidence type="ECO:0000313" key="7">
    <source>
        <dbReference type="Proteomes" id="UP000700212"/>
    </source>
</evidence>
<comment type="caution">
    <text evidence="6">The sequence shown here is derived from an EMBL/GenBank/DDBJ whole genome shotgun (WGS) entry which is preliminary data.</text>
</comment>
<dbReference type="GO" id="GO:0031419">
    <property type="term" value="F:cobalamin binding"/>
    <property type="evidence" value="ECO:0007669"/>
    <property type="project" value="InterPro"/>
</dbReference>
<proteinExistence type="predicted"/>
<dbReference type="Proteomes" id="UP000700212">
    <property type="component" value="Unassembled WGS sequence"/>
</dbReference>
<dbReference type="InterPro" id="IPR036594">
    <property type="entry name" value="Meth_synthase_dom"/>
</dbReference>
<dbReference type="PANTHER" id="PTHR30204">
    <property type="entry name" value="REDOX-CYCLING DRUG-SENSING TRANSCRIPTIONAL ACTIVATOR SOXR"/>
    <property type="match status" value="1"/>
</dbReference>
<dbReference type="SUPFAM" id="SSF46955">
    <property type="entry name" value="Putative DNA-binding domain"/>
    <property type="match status" value="1"/>
</dbReference>
<dbReference type="InterPro" id="IPR036724">
    <property type="entry name" value="Cobalamin-bd_sf"/>
</dbReference>
<evidence type="ECO:0000256" key="3">
    <source>
        <dbReference type="ARBA" id="ARBA00023125"/>
    </source>
</evidence>
<keyword evidence="2" id="KW-0805">Transcription regulation</keyword>
<evidence type="ECO:0000313" key="6">
    <source>
        <dbReference type="EMBL" id="HJH11983.1"/>
    </source>
</evidence>
<dbReference type="PROSITE" id="PS50937">
    <property type="entry name" value="HTH_MERR_2"/>
    <property type="match status" value="1"/>
</dbReference>
<dbReference type="Gene3D" id="1.10.1660.10">
    <property type="match status" value="1"/>
</dbReference>
<dbReference type="InterPro" id="IPR047057">
    <property type="entry name" value="MerR_fam"/>
</dbReference>
<dbReference type="RefSeq" id="WP_108306828.1">
    <property type="nucleotide sequence ID" value="NZ_QAFW01000013.1"/>
</dbReference>
<keyword evidence="4" id="KW-0804">Transcription</keyword>
<dbReference type="OrthoDB" id="9800334at2"/>